<name>A0A139XT62_TOXGO</name>
<gene>
    <name evidence="1" type="ORF">TGARI_254250A</name>
</gene>
<reference evidence="1 2" key="1">
    <citation type="journal article" date="2016" name="Nat. Commun.">
        <title>Local admixture of amplified and diversified secreted pathogenesis determinants shapes mosaic Toxoplasma gondii genomes.</title>
        <authorList>
            <person name="Lorenzi H."/>
            <person name="Khan A."/>
            <person name="Behnke M.S."/>
            <person name="Namasivayam S."/>
            <person name="Swapna L.S."/>
            <person name="Hadjithomas M."/>
            <person name="Karamycheva S."/>
            <person name="Pinney D."/>
            <person name="Brunk B.P."/>
            <person name="Ajioka J.W."/>
            <person name="Ajzenberg D."/>
            <person name="Boothroyd J.C."/>
            <person name="Boyle J.P."/>
            <person name="Darde M.L."/>
            <person name="Diaz-Miranda M.A."/>
            <person name="Dubey J.P."/>
            <person name="Fritz H.M."/>
            <person name="Gennari S.M."/>
            <person name="Gregory B.D."/>
            <person name="Kim K."/>
            <person name="Saeij J.P."/>
            <person name="Su C."/>
            <person name="White M.W."/>
            <person name="Zhu X.Q."/>
            <person name="Howe D.K."/>
            <person name="Rosenthal B.M."/>
            <person name="Grigg M.E."/>
            <person name="Parkinson J."/>
            <person name="Liu L."/>
            <person name="Kissinger J.C."/>
            <person name="Roos D.S."/>
            <person name="Sibley L.D."/>
        </authorList>
    </citation>
    <scope>NUCLEOTIDE SEQUENCE [LARGE SCALE GENOMIC DNA]</scope>
    <source>
        <strain evidence="1 2">ARI</strain>
    </source>
</reference>
<evidence type="ECO:0000313" key="1">
    <source>
        <dbReference type="EMBL" id="KYF41964.1"/>
    </source>
</evidence>
<organism evidence="1 2">
    <name type="scientific">Toxoplasma gondii ARI</name>
    <dbReference type="NCBI Taxonomy" id="1074872"/>
    <lineage>
        <taxon>Eukaryota</taxon>
        <taxon>Sar</taxon>
        <taxon>Alveolata</taxon>
        <taxon>Apicomplexa</taxon>
        <taxon>Conoidasida</taxon>
        <taxon>Coccidia</taxon>
        <taxon>Eucoccidiorida</taxon>
        <taxon>Eimeriorina</taxon>
        <taxon>Sarcocystidae</taxon>
        <taxon>Toxoplasma</taxon>
    </lineage>
</organism>
<proteinExistence type="predicted"/>
<dbReference type="VEuPathDB" id="ToxoDB:TGARI_254250A"/>
<accession>A0A139XT62</accession>
<comment type="caution">
    <text evidence="1">The sequence shown here is derived from an EMBL/GenBank/DDBJ whole genome shotgun (WGS) entry which is preliminary data.</text>
</comment>
<sequence>MRLFEKTFVFDSDWETVT</sequence>
<feature type="non-terminal residue" evidence="1">
    <location>
        <position position="18"/>
    </location>
</feature>
<protein>
    <submittedName>
        <fullName evidence="1">PRELI family protein</fullName>
    </submittedName>
</protein>
<dbReference type="AlphaFoldDB" id="A0A139XT62"/>
<dbReference type="Proteomes" id="UP000074247">
    <property type="component" value="Unassembled WGS sequence"/>
</dbReference>
<evidence type="ECO:0000313" key="2">
    <source>
        <dbReference type="Proteomes" id="UP000074247"/>
    </source>
</evidence>
<dbReference type="EMBL" id="AGQS02005084">
    <property type="protein sequence ID" value="KYF41964.1"/>
    <property type="molecule type" value="Genomic_DNA"/>
</dbReference>